<evidence type="ECO:0000256" key="1">
    <source>
        <dbReference type="SAM" id="MobiDB-lite"/>
    </source>
</evidence>
<feature type="region of interest" description="Disordered" evidence="1">
    <location>
        <begin position="22"/>
        <end position="43"/>
    </location>
</feature>
<feature type="region of interest" description="Disordered" evidence="1">
    <location>
        <begin position="96"/>
        <end position="138"/>
    </location>
</feature>
<feature type="compositionally biased region" description="Polar residues" evidence="1">
    <location>
        <begin position="123"/>
        <end position="138"/>
    </location>
</feature>
<organism evidence="2 3">
    <name type="scientific">Brassica cretica</name>
    <name type="common">Mustard</name>
    <dbReference type="NCBI Taxonomy" id="69181"/>
    <lineage>
        <taxon>Eukaryota</taxon>
        <taxon>Viridiplantae</taxon>
        <taxon>Streptophyta</taxon>
        <taxon>Embryophyta</taxon>
        <taxon>Tracheophyta</taxon>
        <taxon>Spermatophyta</taxon>
        <taxon>Magnoliopsida</taxon>
        <taxon>eudicotyledons</taxon>
        <taxon>Gunneridae</taxon>
        <taxon>Pentapetalae</taxon>
        <taxon>rosids</taxon>
        <taxon>malvids</taxon>
        <taxon>Brassicales</taxon>
        <taxon>Brassicaceae</taxon>
        <taxon>Brassiceae</taxon>
        <taxon>Brassica</taxon>
    </lineage>
</organism>
<feature type="compositionally biased region" description="Basic and acidic residues" evidence="1">
    <location>
        <begin position="22"/>
        <end position="33"/>
    </location>
</feature>
<protein>
    <submittedName>
        <fullName evidence="2">Uncharacterized protein</fullName>
    </submittedName>
</protein>
<dbReference type="EMBL" id="QGKX02002183">
    <property type="protein sequence ID" value="KAF3486294.1"/>
    <property type="molecule type" value="Genomic_DNA"/>
</dbReference>
<dbReference type="Proteomes" id="UP000712600">
    <property type="component" value="Unassembled WGS sequence"/>
</dbReference>
<comment type="caution">
    <text evidence="2">The sequence shown here is derived from an EMBL/GenBank/DDBJ whole genome shotgun (WGS) entry which is preliminary data.</text>
</comment>
<proteinExistence type="predicted"/>
<sequence>MDRRSIRLSRRPQCPGLWSDRFDVHSYPSRDPRPSAGSADVFDQTNGSVALNGWNNQRVRIAKGPGQTYGSSKRSIVSQGPISCKAVRMGLGRTQSYGSKPWAGTVHSHPSRDPRPSAGSADVSDQTNGSVALNGWNNQRTYSSSKRSIVSQGPISCKAVRMGLGRTRLYGSRPWAGTGSGMLWRNMVILEPFESYELDFQCHQFEGNQHPISEVMLVLLKSGQSVSREEAVEEMKDCRSTVHPCCRSTVMPEYGLSIFYDRLTPRSNQKIPKYPWTT</sequence>
<name>A0A8S9N0T2_BRACR</name>
<accession>A0A8S9N0T2</accession>
<evidence type="ECO:0000313" key="3">
    <source>
        <dbReference type="Proteomes" id="UP000712600"/>
    </source>
</evidence>
<gene>
    <name evidence="2" type="ORF">F2Q69_00052972</name>
</gene>
<evidence type="ECO:0000313" key="2">
    <source>
        <dbReference type="EMBL" id="KAF3486294.1"/>
    </source>
</evidence>
<reference evidence="2" key="1">
    <citation type="submission" date="2019-12" db="EMBL/GenBank/DDBJ databases">
        <title>Genome sequencing and annotation of Brassica cretica.</title>
        <authorList>
            <person name="Studholme D.J."/>
            <person name="Sarris P."/>
        </authorList>
    </citation>
    <scope>NUCLEOTIDE SEQUENCE</scope>
    <source>
        <strain evidence="2">PFS-109/04</strain>
        <tissue evidence="2">Leaf</tissue>
    </source>
</reference>
<dbReference type="AlphaFoldDB" id="A0A8S9N0T2"/>